<dbReference type="GO" id="GO:0012505">
    <property type="term" value="C:endomembrane system"/>
    <property type="evidence" value="ECO:0007669"/>
    <property type="project" value="UniProtKB-SubCell"/>
</dbReference>
<gene>
    <name evidence="9" type="primary">atpC</name>
    <name evidence="9" type="ORF">MCAPa_2450</name>
</gene>
<dbReference type="Pfam" id="PF02823">
    <property type="entry name" value="ATP-synt_DE_N"/>
    <property type="match status" value="1"/>
</dbReference>
<dbReference type="Proteomes" id="UP000028533">
    <property type="component" value="Unassembled WGS sequence"/>
</dbReference>
<comment type="caution">
    <text evidence="9">The sequence shown here is derived from an EMBL/GenBank/DDBJ whole genome shotgun (WGS) entry which is preliminary data.</text>
</comment>
<keyword evidence="4" id="KW-0406">Ion transport</keyword>
<dbReference type="InterPro" id="IPR001469">
    <property type="entry name" value="ATP_synth_F1_dsu/esu"/>
</dbReference>
<dbReference type="RefSeq" id="WP_036431389.1">
    <property type="nucleotide sequence ID" value="NZ_JFDO01000004.1"/>
</dbReference>
<evidence type="ECO:0000256" key="5">
    <source>
        <dbReference type="ARBA" id="ARBA00023136"/>
    </source>
</evidence>
<proteinExistence type="inferred from homology"/>
<dbReference type="SUPFAM" id="SSF51344">
    <property type="entry name" value="Epsilon subunit of F1F0-ATP synthase N-terminal domain"/>
    <property type="match status" value="1"/>
</dbReference>
<dbReference type="InterPro" id="IPR036771">
    <property type="entry name" value="ATPsynth_dsu/esu_N"/>
</dbReference>
<evidence type="ECO:0000256" key="6">
    <source>
        <dbReference type="ARBA" id="ARBA00023196"/>
    </source>
</evidence>
<dbReference type="Gene3D" id="2.60.15.10">
    <property type="entry name" value="F0F1 ATP synthase delta/epsilon subunit, N-terminal"/>
    <property type="match status" value="1"/>
</dbReference>
<dbReference type="InterPro" id="IPR020546">
    <property type="entry name" value="ATP_synth_F1_dsu/esu_N"/>
</dbReference>
<comment type="similarity">
    <text evidence="2">Belongs to the ATPase epsilon chain family.</text>
</comment>
<evidence type="ECO:0000313" key="9">
    <source>
        <dbReference type="EMBL" id="KEZ20665.1"/>
    </source>
</evidence>
<dbReference type="PANTHER" id="PTHR13822:SF10">
    <property type="entry name" value="ATP SYNTHASE EPSILON CHAIN, CHLOROPLASTIC"/>
    <property type="match status" value="1"/>
</dbReference>
<dbReference type="PANTHER" id="PTHR13822">
    <property type="entry name" value="ATP SYNTHASE DELTA/EPSILON CHAIN"/>
    <property type="match status" value="1"/>
</dbReference>
<accession>A0A084ERS3</accession>
<evidence type="ECO:0000256" key="1">
    <source>
        <dbReference type="ARBA" id="ARBA00004184"/>
    </source>
</evidence>
<evidence type="ECO:0000256" key="2">
    <source>
        <dbReference type="ARBA" id="ARBA00005712"/>
    </source>
</evidence>
<dbReference type="GO" id="GO:0046933">
    <property type="term" value="F:proton-transporting ATP synthase activity, rotational mechanism"/>
    <property type="evidence" value="ECO:0007669"/>
    <property type="project" value="InterPro"/>
</dbReference>
<evidence type="ECO:0000256" key="3">
    <source>
        <dbReference type="ARBA" id="ARBA00022448"/>
    </source>
</evidence>
<sequence>MGIKLKILTPNGAFVEDKEVDIINLKTIDGNIGVLENMAPFVTALRNDTLSFKEKNKYTYIHLDQGLVFIDSKECKIITEKLYLVDKQDKELATPLKLI</sequence>
<dbReference type="EMBL" id="JFDO01000004">
    <property type="protein sequence ID" value="KEZ20665.1"/>
    <property type="molecule type" value="Genomic_DNA"/>
</dbReference>
<dbReference type="GO" id="GO:0045259">
    <property type="term" value="C:proton-transporting ATP synthase complex"/>
    <property type="evidence" value="ECO:0007669"/>
    <property type="project" value="UniProtKB-KW"/>
</dbReference>
<keyword evidence="5" id="KW-0472">Membrane</keyword>
<protein>
    <submittedName>
        <fullName evidence="9">ATP synthase epsilon chain</fullName>
    </submittedName>
</protein>
<name>A0A084ERS3_MYCCA</name>
<keyword evidence="3" id="KW-0813">Transport</keyword>
<evidence type="ECO:0000256" key="7">
    <source>
        <dbReference type="ARBA" id="ARBA00023310"/>
    </source>
</evidence>
<dbReference type="AlphaFoldDB" id="A0A084ERS3"/>
<dbReference type="CDD" id="cd12152">
    <property type="entry name" value="F1-ATPase_delta"/>
    <property type="match status" value="1"/>
</dbReference>
<evidence type="ECO:0000259" key="8">
    <source>
        <dbReference type="Pfam" id="PF02823"/>
    </source>
</evidence>
<reference evidence="9 10" key="1">
    <citation type="submission" date="2014-02" db="EMBL/GenBank/DDBJ databases">
        <title>Genome sequence of Mycoplasma capricolum subsp. capricolum strain 14232.</title>
        <authorList>
            <person name="Sirand-Pugnet P."/>
            <person name="Breton M."/>
            <person name="Dordet-Frisoni E."/>
            <person name="Baranowski E."/>
            <person name="Barre A."/>
            <person name="Couture C."/>
            <person name="Dupuy V."/>
            <person name="Gaurivaud P."/>
            <person name="Jacob D."/>
            <person name="Lemaitre C."/>
            <person name="Manso-Silvan L."/>
            <person name="Nikolski M."/>
            <person name="Nouvel L.-X."/>
            <person name="Poumarat F."/>
            <person name="Tardy F."/>
            <person name="Thebault P."/>
            <person name="Theil S."/>
            <person name="Citti C."/>
            <person name="Thiaucourt F."/>
            <person name="Blanchard A."/>
        </authorList>
    </citation>
    <scope>NUCLEOTIDE SEQUENCE [LARGE SCALE GENOMIC DNA]</scope>
    <source>
        <strain evidence="9 10">14232</strain>
    </source>
</reference>
<feature type="domain" description="ATP synthase F1 complex delta/epsilon subunit N-terminal" evidence="8">
    <location>
        <begin position="3"/>
        <end position="81"/>
    </location>
</feature>
<evidence type="ECO:0000256" key="4">
    <source>
        <dbReference type="ARBA" id="ARBA00023065"/>
    </source>
</evidence>
<organism evidence="9 10">
    <name type="scientific">Mycoplasma capricolum subsp. capricolum 14232</name>
    <dbReference type="NCBI Taxonomy" id="1188238"/>
    <lineage>
        <taxon>Bacteria</taxon>
        <taxon>Bacillati</taxon>
        <taxon>Mycoplasmatota</taxon>
        <taxon>Mollicutes</taxon>
        <taxon>Mycoplasmataceae</taxon>
        <taxon>Mycoplasma</taxon>
    </lineage>
</organism>
<comment type="subcellular location">
    <subcellularLocation>
        <location evidence="1">Endomembrane system</location>
        <topology evidence="1">Peripheral membrane protein</topology>
    </subcellularLocation>
</comment>
<keyword evidence="7" id="KW-0066">ATP synthesis</keyword>
<evidence type="ECO:0000313" key="10">
    <source>
        <dbReference type="Proteomes" id="UP000028533"/>
    </source>
</evidence>
<keyword evidence="6" id="KW-0139">CF(1)</keyword>